<dbReference type="AlphaFoldDB" id="A0A9D3Y8T2"/>
<name>A0A9D3Y8T2_DREPO</name>
<dbReference type="Proteomes" id="UP000828390">
    <property type="component" value="Unassembled WGS sequence"/>
</dbReference>
<organism evidence="1 2">
    <name type="scientific">Dreissena polymorpha</name>
    <name type="common">Zebra mussel</name>
    <name type="synonym">Mytilus polymorpha</name>
    <dbReference type="NCBI Taxonomy" id="45954"/>
    <lineage>
        <taxon>Eukaryota</taxon>
        <taxon>Metazoa</taxon>
        <taxon>Spiralia</taxon>
        <taxon>Lophotrochozoa</taxon>
        <taxon>Mollusca</taxon>
        <taxon>Bivalvia</taxon>
        <taxon>Autobranchia</taxon>
        <taxon>Heteroconchia</taxon>
        <taxon>Euheterodonta</taxon>
        <taxon>Imparidentia</taxon>
        <taxon>Neoheterodontei</taxon>
        <taxon>Myida</taxon>
        <taxon>Dreissenoidea</taxon>
        <taxon>Dreissenidae</taxon>
        <taxon>Dreissena</taxon>
    </lineage>
</organism>
<proteinExistence type="predicted"/>
<sequence>MLLLSYSVHGLNAMLEICSNYSKQWQYQYNSSKCAVVVFNERLKGETNRIFKLGTQTIKEASSYVHLGLKCDPFLRATGMADDACNKLRGTYLSIVNSGISPLALNPSTSIKVYNSVVIPKVL</sequence>
<protein>
    <submittedName>
        <fullName evidence="1">Uncharacterized protein</fullName>
    </submittedName>
</protein>
<dbReference type="EMBL" id="JAIWYP010000016">
    <property type="protein sequence ID" value="KAH3695690.1"/>
    <property type="molecule type" value="Genomic_DNA"/>
</dbReference>
<evidence type="ECO:0000313" key="1">
    <source>
        <dbReference type="EMBL" id="KAH3695690.1"/>
    </source>
</evidence>
<gene>
    <name evidence="1" type="ORF">DPMN_083148</name>
</gene>
<keyword evidence="2" id="KW-1185">Reference proteome</keyword>
<accession>A0A9D3Y8T2</accession>
<reference evidence="1" key="1">
    <citation type="journal article" date="2019" name="bioRxiv">
        <title>The Genome of the Zebra Mussel, Dreissena polymorpha: A Resource for Invasive Species Research.</title>
        <authorList>
            <person name="McCartney M.A."/>
            <person name="Auch B."/>
            <person name="Kono T."/>
            <person name="Mallez S."/>
            <person name="Zhang Y."/>
            <person name="Obille A."/>
            <person name="Becker A."/>
            <person name="Abrahante J.E."/>
            <person name="Garbe J."/>
            <person name="Badalamenti J.P."/>
            <person name="Herman A."/>
            <person name="Mangelson H."/>
            <person name="Liachko I."/>
            <person name="Sullivan S."/>
            <person name="Sone E.D."/>
            <person name="Koren S."/>
            <person name="Silverstein K.A.T."/>
            <person name="Beckman K.B."/>
            <person name="Gohl D.M."/>
        </authorList>
    </citation>
    <scope>NUCLEOTIDE SEQUENCE</scope>
    <source>
        <strain evidence="1">Duluth1</strain>
        <tissue evidence="1">Whole animal</tissue>
    </source>
</reference>
<reference evidence="1" key="2">
    <citation type="submission" date="2020-11" db="EMBL/GenBank/DDBJ databases">
        <authorList>
            <person name="McCartney M.A."/>
            <person name="Auch B."/>
            <person name="Kono T."/>
            <person name="Mallez S."/>
            <person name="Becker A."/>
            <person name="Gohl D.M."/>
            <person name="Silverstein K.A.T."/>
            <person name="Koren S."/>
            <person name="Bechman K.B."/>
            <person name="Herman A."/>
            <person name="Abrahante J.E."/>
            <person name="Garbe J."/>
        </authorList>
    </citation>
    <scope>NUCLEOTIDE SEQUENCE</scope>
    <source>
        <strain evidence="1">Duluth1</strain>
        <tissue evidence="1">Whole animal</tissue>
    </source>
</reference>
<comment type="caution">
    <text evidence="1">The sequence shown here is derived from an EMBL/GenBank/DDBJ whole genome shotgun (WGS) entry which is preliminary data.</text>
</comment>
<evidence type="ECO:0000313" key="2">
    <source>
        <dbReference type="Proteomes" id="UP000828390"/>
    </source>
</evidence>